<keyword evidence="8 11" id="KW-0456">Lyase</keyword>
<dbReference type="PANTHER" id="PTHR12128:SF66">
    <property type="entry name" value="4-HYDROXY-2-OXOGLUTARATE ALDOLASE, MITOCHONDRIAL"/>
    <property type="match status" value="1"/>
</dbReference>
<evidence type="ECO:0000256" key="9">
    <source>
        <dbReference type="ARBA" id="ARBA00023270"/>
    </source>
</evidence>
<dbReference type="PANTHER" id="PTHR12128">
    <property type="entry name" value="DIHYDRODIPICOLINATE SYNTHASE"/>
    <property type="match status" value="1"/>
</dbReference>
<comment type="catalytic activity">
    <reaction evidence="10">
        <text>L-aspartate 4-semialdehyde + pyruvate = (2S,4S)-4-hydroxy-2,3,4,5-tetrahydrodipicolinate + H2O + H(+)</text>
        <dbReference type="Rhea" id="RHEA:34171"/>
        <dbReference type="ChEBI" id="CHEBI:15361"/>
        <dbReference type="ChEBI" id="CHEBI:15377"/>
        <dbReference type="ChEBI" id="CHEBI:15378"/>
        <dbReference type="ChEBI" id="CHEBI:67139"/>
        <dbReference type="ChEBI" id="CHEBI:537519"/>
        <dbReference type="EC" id="4.3.3.7"/>
    </reaction>
</comment>
<keyword evidence="4" id="KW-0963">Cytoplasm</keyword>
<accession>A0A3B0RI94</accession>
<dbReference type="SUPFAM" id="SSF51569">
    <property type="entry name" value="Aldolase"/>
    <property type="match status" value="1"/>
</dbReference>
<dbReference type="GO" id="GO:0005829">
    <property type="term" value="C:cytosol"/>
    <property type="evidence" value="ECO:0007669"/>
    <property type="project" value="TreeGrafter"/>
</dbReference>
<dbReference type="UniPathway" id="UPA00034">
    <property type="reaction ID" value="UER00017"/>
</dbReference>
<organism evidence="11">
    <name type="scientific">hydrothermal vent metagenome</name>
    <dbReference type="NCBI Taxonomy" id="652676"/>
    <lineage>
        <taxon>unclassified sequences</taxon>
        <taxon>metagenomes</taxon>
        <taxon>ecological metagenomes</taxon>
    </lineage>
</organism>
<dbReference type="PROSITE" id="PS00665">
    <property type="entry name" value="DHDPS_1"/>
    <property type="match status" value="1"/>
</dbReference>
<dbReference type="CDD" id="cd00950">
    <property type="entry name" value="DHDPS"/>
    <property type="match status" value="1"/>
</dbReference>
<proteinExistence type="inferred from homology"/>
<evidence type="ECO:0000313" key="11">
    <source>
        <dbReference type="EMBL" id="VAV93134.1"/>
    </source>
</evidence>
<comment type="pathway">
    <text evidence="2">Amino-acid biosynthesis; L-lysine biosynthesis via DAP pathway; (S)-tetrahydrodipicolinate from L-aspartate: step 3/4.</text>
</comment>
<keyword evidence="6" id="KW-0220">Diaminopimelate biosynthesis</keyword>
<dbReference type="EMBL" id="UOED01000080">
    <property type="protein sequence ID" value="VAV93134.1"/>
    <property type="molecule type" value="Genomic_DNA"/>
</dbReference>
<keyword evidence="5" id="KW-0028">Amino-acid biosynthesis</keyword>
<dbReference type="InterPro" id="IPR020624">
    <property type="entry name" value="Schiff_base-form_aldolases_CS"/>
</dbReference>
<dbReference type="InterPro" id="IPR002220">
    <property type="entry name" value="DapA-like"/>
</dbReference>
<evidence type="ECO:0000256" key="7">
    <source>
        <dbReference type="ARBA" id="ARBA00023154"/>
    </source>
</evidence>
<dbReference type="InterPro" id="IPR005263">
    <property type="entry name" value="DapA"/>
</dbReference>
<dbReference type="AlphaFoldDB" id="A0A3B0RI94"/>
<protein>
    <recommendedName>
        <fullName evidence="3">4-hydroxy-tetrahydrodipicolinate synthase</fullName>
        <ecNumber evidence="3">4.3.3.7</ecNumber>
    </recommendedName>
</protein>
<name>A0A3B0RI94_9ZZZZ</name>
<comment type="function">
    <text evidence="1">Catalyzes the condensation of (S)-aspartate-beta-semialdehyde [(S)-ASA] and pyruvate to 4-hydroxy-tetrahydrodipicolinate (HTPA).</text>
</comment>
<evidence type="ECO:0000256" key="5">
    <source>
        <dbReference type="ARBA" id="ARBA00022605"/>
    </source>
</evidence>
<dbReference type="SMART" id="SM01130">
    <property type="entry name" value="DHDPS"/>
    <property type="match status" value="1"/>
</dbReference>
<gene>
    <name evidence="11" type="ORF">MNBD_ALPHA02-1246</name>
</gene>
<dbReference type="GO" id="GO:0008840">
    <property type="term" value="F:4-hydroxy-tetrahydrodipicolinate synthase activity"/>
    <property type="evidence" value="ECO:0007669"/>
    <property type="project" value="UniProtKB-EC"/>
</dbReference>
<evidence type="ECO:0000256" key="1">
    <source>
        <dbReference type="ARBA" id="ARBA00003294"/>
    </source>
</evidence>
<evidence type="ECO:0000256" key="4">
    <source>
        <dbReference type="ARBA" id="ARBA00022490"/>
    </source>
</evidence>
<dbReference type="PRINTS" id="PR00146">
    <property type="entry name" value="DHPICSNTHASE"/>
</dbReference>
<keyword evidence="7" id="KW-0457">Lysine biosynthesis</keyword>
<dbReference type="Gene3D" id="3.20.20.70">
    <property type="entry name" value="Aldolase class I"/>
    <property type="match status" value="1"/>
</dbReference>
<dbReference type="Pfam" id="PF00701">
    <property type="entry name" value="DHDPS"/>
    <property type="match status" value="1"/>
</dbReference>
<evidence type="ECO:0000256" key="3">
    <source>
        <dbReference type="ARBA" id="ARBA00012086"/>
    </source>
</evidence>
<dbReference type="EC" id="4.3.3.7" evidence="3"/>
<dbReference type="GO" id="GO:0009089">
    <property type="term" value="P:lysine biosynthetic process via diaminopimelate"/>
    <property type="evidence" value="ECO:0007669"/>
    <property type="project" value="UniProtKB-UniPathway"/>
</dbReference>
<dbReference type="PROSITE" id="PS00666">
    <property type="entry name" value="DHDPS_2"/>
    <property type="match status" value="1"/>
</dbReference>
<sequence length="292" mass="31211">MLRGSITALVTPFTNGQVDEKAFRALVNWQIEQGIHGLVPCGTTGESPTLNHDEHHRVTEICIAESAGRVPVVAGCGSNSTAEAISLLTHAKESGADAALIAMPYYNKPNQEGLFQHFKALNDAVDLPLVIYNIPGRSVVDMSVDTMARCFRELENVVGVKDATGNVARVALQRMAMGDDFIQLSGEDQTALGFNAHGGVGCISVTSNVAPKMVSDFQNFCLAGDYKSALEIQDRLTDLHAALFVEPNPGPVKYAMALLGICSAEMRLPMVPISEDTRALVKAVLMKAGLLT</sequence>
<dbReference type="PIRSF" id="PIRSF001365">
    <property type="entry name" value="DHDPS"/>
    <property type="match status" value="1"/>
</dbReference>
<evidence type="ECO:0000256" key="10">
    <source>
        <dbReference type="ARBA" id="ARBA00047836"/>
    </source>
</evidence>
<evidence type="ECO:0000256" key="6">
    <source>
        <dbReference type="ARBA" id="ARBA00022915"/>
    </source>
</evidence>
<reference evidence="11" key="1">
    <citation type="submission" date="2018-06" db="EMBL/GenBank/DDBJ databases">
        <authorList>
            <person name="Zhirakovskaya E."/>
        </authorList>
    </citation>
    <scope>NUCLEOTIDE SEQUENCE</scope>
</reference>
<dbReference type="NCBIfam" id="TIGR00674">
    <property type="entry name" value="dapA"/>
    <property type="match status" value="1"/>
</dbReference>
<dbReference type="HAMAP" id="MF_00418">
    <property type="entry name" value="DapA"/>
    <property type="match status" value="1"/>
</dbReference>
<dbReference type="GO" id="GO:0019877">
    <property type="term" value="P:diaminopimelate biosynthetic process"/>
    <property type="evidence" value="ECO:0007669"/>
    <property type="project" value="UniProtKB-KW"/>
</dbReference>
<keyword evidence="9" id="KW-0704">Schiff base</keyword>
<dbReference type="InterPro" id="IPR020625">
    <property type="entry name" value="Schiff_base-form_aldolases_AS"/>
</dbReference>
<dbReference type="InterPro" id="IPR013785">
    <property type="entry name" value="Aldolase_TIM"/>
</dbReference>
<evidence type="ECO:0000256" key="2">
    <source>
        <dbReference type="ARBA" id="ARBA00005120"/>
    </source>
</evidence>
<evidence type="ECO:0000256" key="8">
    <source>
        <dbReference type="ARBA" id="ARBA00023239"/>
    </source>
</evidence>